<protein>
    <recommendedName>
        <fullName evidence="2">Excalibur calcium-binding domain-containing protein</fullName>
    </recommendedName>
</protein>
<dbReference type="EMBL" id="MFIY01000001">
    <property type="protein sequence ID" value="OGG00623.1"/>
    <property type="molecule type" value="Genomic_DNA"/>
</dbReference>
<feature type="region of interest" description="Disordered" evidence="1">
    <location>
        <begin position="122"/>
        <end position="142"/>
    </location>
</feature>
<gene>
    <name evidence="3" type="ORF">A2Y99_05225</name>
</gene>
<dbReference type="InterPro" id="IPR008613">
    <property type="entry name" value="Excalibur_Ca-bd_domain"/>
</dbReference>
<feature type="domain" description="Excalibur calcium-binding" evidence="2">
    <location>
        <begin position="99"/>
        <end position="137"/>
    </location>
</feature>
<dbReference type="AlphaFoldDB" id="A0A1F5YKM4"/>
<evidence type="ECO:0000256" key="1">
    <source>
        <dbReference type="SAM" id="MobiDB-lite"/>
    </source>
</evidence>
<reference evidence="3 4" key="1">
    <citation type="journal article" date="2016" name="Nat. Commun.">
        <title>Thousands of microbial genomes shed light on interconnected biogeochemical processes in an aquifer system.</title>
        <authorList>
            <person name="Anantharaman K."/>
            <person name="Brown C.T."/>
            <person name="Hug L.A."/>
            <person name="Sharon I."/>
            <person name="Castelle C.J."/>
            <person name="Probst A.J."/>
            <person name="Thomas B.C."/>
            <person name="Singh A."/>
            <person name="Wilkins M.J."/>
            <person name="Karaoz U."/>
            <person name="Brodie E.L."/>
            <person name="Williams K.H."/>
            <person name="Hubbard S.S."/>
            <person name="Banfield J.F."/>
        </authorList>
    </citation>
    <scope>NUCLEOTIDE SEQUENCE [LARGE SCALE GENOMIC DNA]</scope>
</reference>
<evidence type="ECO:0000313" key="4">
    <source>
        <dbReference type="Proteomes" id="UP000178230"/>
    </source>
</evidence>
<evidence type="ECO:0000313" key="3">
    <source>
        <dbReference type="EMBL" id="OGG00623.1"/>
    </source>
</evidence>
<organism evidence="3 4">
    <name type="scientific">Candidatus Gottesmanbacteria bacterium RBG_13_37_7</name>
    <dbReference type="NCBI Taxonomy" id="1798369"/>
    <lineage>
        <taxon>Bacteria</taxon>
        <taxon>Candidatus Gottesmaniibacteriota</taxon>
    </lineage>
</organism>
<name>A0A1F5YKM4_9BACT</name>
<sequence>MAIPKFKPLANASEGTKKIIKPVLAVILVILAGAFGLEASNKDWDINSILSGKSTSQSEILRDEKGNLQQDEQGNFITRIMRDIEGNEVKSGGKYTDEYNCNDFKTQPEAQKFYLKAGGVRKDTNRLDGDKDGTACEDLPQK</sequence>
<accession>A0A1F5YKM4</accession>
<comment type="caution">
    <text evidence="3">The sequence shown here is derived from an EMBL/GenBank/DDBJ whole genome shotgun (WGS) entry which is preliminary data.</text>
</comment>
<dbReference type="Pfam" id="PF05901">
    <property type="entry name" value="Excalibur"/>
    <property type="match status" value="1"/>
</dbReference>
<evidence type="ECO:0000259" key="2">
    <source>
        <dbReference type="Pfam" id="PF05901"/>
    </source>
</evidence>
<dbReference type="Proteomes" id="UP000178230">
    <property type="component" value="Unassembled WGS sequence"/>
</dbReference>
<proteinExistence type="predicted"/>